<dbReference type="InterPro" id="IPR004176">
    <property type="entry name" value="Clp_R_N"/>
</dbReference>
<dbReference type="InterPro" id="IPR036628">
    <property type="entry name" value="Clp_N_dom_sf"/>
</dbReference>
<feature type="region of interest" description="Disordered" evidence="8">
    <location>
        <begin position="217"/>
        <end position="251"/>
    </location>
</feature>
<protein>
    <recommendedName>
        <fullName evidence="9">Clp R domain-containing protein</fullName>
    </recommendedName>
</protein>
<accession>A0AA39REM5</accession>
<sequence>MELGIGLDMKLVIVNFGGQVCGASDSQDPPPNFIKLSKDAYNSSFWLYAWPACATGQAYKEEYLALSLHPFVTLRGFKGSGSFLADGVGNENFRTVERKPMRNLDLEKLPEEYMDEPSEMAEDKAFEVDVKKCVTSSLESNSTTEKNASKEPAVGNSVTFQDFSPSTHRDMENPCCCISCWSQSIVTSEQINLNIDLASEDKAFEVDVKKCVTNSLESNSTTEKNASKEPAVGNSVTFQDFSPSTHRDMENPTLLHQANPTEFTGMAWEAIVHVVDVARVSNQQVESEHLMKALLESGLAWRIFTKAGLDNSSVLQATDYIISKQSKVTGSTRGLIIGSHLSSLLDNARKNKKQMGDDFVSVEHLLLAFHSDKRFGKKLFKNLKLTEKDLKGAIAAVRGNQSVTDQYPEGKYEILDRYGNDLTELARRGKLDPVIGRDDEIQQCIRILSTKTKNNPVIIGEPGVGKTAIAEGLAQLIVRGDVLEKLRNRKLISVDMCSLVANAKYHGDLEERLRAVLKEVTASNGQIILFIDDIHTVVGAGASGSMNAEILLKMLGRCDLIGATTLNEYRKCIENDPSLEHRFTQVLCNQPSVEDTISILRGLRECYELYHGVKISDSAIVSAAVLADRYITRRFLPDKAIGLMDEAAAKLSIEMTSKPTELDEEDRALLKLEMEKLSLKNNTEERFSKVENDMNAINQKQKQLNEQQGFEKDLMTRIRSIKEKIDGVNLEMEAAECEYDLNRAVELKYGTLMSLQHQLEEAEKKLTDFQKSGLSLLRDEVTDIDIAEMVSQRTGIPLSNLQRSEQDKLIMLEEVLQKRVVGQDIAIKSVVAAIRRSRTGNRPIASFMFLGPTGVGKTELAKALAGYLFNTENALVRIDMSKYMEKHSVSRLVGAPPDYVGYEAEDGQLTEVVRQRPYSVVLFDKIEKAHHDVFKILLQLLDNGKLTDSQGRIVSFTNCIIIMTSNIGSQHILKTLHNPQNNSMDYEMMKRQVVELARQTFRSKFFMNSIDEYIVFQPLDGKRIIQIQLKQVQDRLKQRKKIDLHYTKGAVELLGTVELNPNFGARPVNSVIQQLIENELVMGVLRGDFKEGDSIMVDVDESPAAKYLPAQKKICVKKLDRLSEAIVDSDWEMINSHFA</sequence>
<dbReference type="InterPro" id="IPR001270">
    <property type="entry name" value="ClpA/B"/>
</dbReference>
<dbReference type="Proteomes" id="UP001168877">
    <property type="component" value="Unassembled WGS sequence"/>
</dbReference>
<reference evidence="10" key="2">
    <citation type="submission" date="2023-06" db="EMBL/GenBank/DDBJ databases">
        <authorList>
            <person name="Swenson N.G."/>
            <person name="Wegrzyn J.L."/>
            <person name="Mcevoy S.L."/>
        </authorList>
    </citation>
    <scope>NUCLEOTIDE SEQUENCE</scope>
    <source>
        <strain evidence="10">NS2018</strain>
        <tissue evidence="10">Leaf</tissue>
    </source>
</reference>
<dbReference type="Pfam" id="PF07724">
    <property type="entry name" value="AAA_2"/>
    <property type="match status" value="1"/>
</dbReference>
<dbReference type="Gene3D" id="1.10.8.60">
    <property type="match status" value="1"/>
</dbReference>
<dbReference type="InterPro" id="IPR003959">
    <property type="entry name" value="ATPase_AAA_core"/>
</dbReference>
<reference evidence="10" key="1">
    <citation type="journal article" date="2022" name="Plant J.">
        <title>Strategies of tolerance reflected in two North American maple genomes.</title>
        <authorList>
            <person name="McEvoy S.L."/>
            <person name="Sezen U.U."/>
            <person name="Trouern-Trend A."/>
            <person name="McMahon S.M."/>
            <person name="Schaberg P.G."/>
            <person name="Yang J."/>
            <person name="Wegrzyn J.L."/>
            <person name="Swenson N.G."/>
        </authorList>
    </citation>
    <scope>NUCLEOTIDE SEQUENCE</scope>
    <source>
        <strain evidence="10">NS2018</strain>
    </source>
</reference>
<keyword evidence="4" id="KW-0067">ATP-binding</keyword>
<feature type="coiled-coil region" evidence="7">
    <location>
        <begin position="662"/>
        <end position="772"/>
    </location>
</feature>
<dbReference type="FunFam" id="3.40.50.300:FF:000120">
    <property type="entry name" value="ATP-dependent chaperone ClpB"/>
    <property type="match status" value="1"/>
</dbReference>
<dbReference type="Gene3D" id="3.40.50.300">
    <property type="entry name" value="P-loop containing nucleotide triphosphate hydrolases"/>
    <property type="match status" value="3"/>
</dbReference>
<proteinExistence type="inferred from homology"/>
<dbReference type="Pfam" id="PF10431">
    <property type="entry name" value="ClpB_D2-small"/>
    <property type="match status" value="1"/>
</dbReference>
<dbReference type="SUPFAM" id="SSF81923">
    <property type="entry name" value="Double Clp-N motif"/>
    <property type="match status" value="1"/>
</dbReference>
<evidence type="ECO:0000313" key="10">
    <source>
        <dbReference type="EMBL" id="KAK0572513.1"/>
    </source>
</evidence>
<evidence type="ECO:0000256" key="8">
    <source>
        <dbReference type="SAM" id="MobiDB-lite"/>
    </source>
</evidence>
<keyword evidence="2 6" id="KW-0677">Repeat</keyword>
<comment type="similarity">
    <text evidence="1">Belongs to the ClpA/ClpB family.</text>
</comment>
<dbReference type="InterPro" id="IPR003593">
    <property type="entry name" value="AAA+_ATPase"/>
</dbReference>
<dbReference type="Pfam" id="PF00004">
    <property type="entry name" value="AAA"/>
    <property type="match status" value="1"/>
</dbReference>
<dbReference type="PRINTS" id="PR00300">
    <property type="entry name" value="CLPPROTEASEA"/>
</dbReference>
<dbReference type="GO" id="GO:0016887">
    <property type="term" value="F:ATP hydrolysis activity"/>
    <property type="evidence" value="ECO:0007669"/>
    <property type="project" value="InterPro"/>
</dbReference>
<evidence type="ECO:0000256" key="6">
    <source>
        <dbReference type="PROSITE-ProRule" id="PRU01251"/>
    </source>
</evidence>
<dbReference type="PROSITE" id="PS51903">
    <property type="entry name" value="CLP_R"/>
    <property type="match status" value="1"/>
</dbReference>
<keyword evidence="5" id="KW-0143">Chaperone</keyword>
<evidence type="ECO:0000256" key="5">
    <source>
        <dbReference type="ARBA" id="ARBA00023186"/>
    </source>
</evidence>
<dbReference type="SMART" id="SM01086">
    <property type="entry name" value="ClpB_D2-small"/>
    <property type="match status" value="1"/>
</dbReference>
<dbReference type="CDD" id="cd00009">
    <property type="entry name" value="AAA"/>
    <property type="match status" value="1"/>
</dbReference>
<evidence type="ECO:0000259" key="9">
    <source>
        <dbReference type="PROSITE" id="PS51903"/>
    </source>
</evidence>
<organism evidence="10 11">
    <name type="scientific">Acer saccharum</name>
    <name type="common">Sugar maple</name>
    <dbReference type="NCBI Taxonomy" id="4024"/>
    <lineage>
        <taxon>Eukaryota</taxon>
        <taxon>Viridiplantae</taxon>
        <taxon>Streptophyta</taxon>
        <taxon>Embryophyta</taxon>
        <taxon>Tracheophyta</taxon>
        <taxon>Spermatophyta</taxon>
        <taxon>Magnoliopsida</taxon>
        <taxon>eudicotyledons</taxon>
        <taxon>Gunneridae</taxon>
        <taxon>Pentapetalae</taxon>
        <taxon>rosids</taxon>
        <taxon>malvids</taxon>
        <taxon>Sapindales</taxon>
        <taxon>Sapindaceae</taxon>
        <taxon>Hippocastanoideae</taxon>
        <taxon>Acereae</taxon>
        <taxon>Acer</taxon>
    </lineage>
</organism>
<evidence type="ECO:0000256" key="4">
    <source>
        <dbReference type="ARBA" id="ARBA00022840"/>
    </source>
</evidence>
<keyword evidence="7" id="KW-0175">Coiled coil</keyword>
<dbReference type="InterPro" id="IPR027417">
    <property type="entry name" value="P-loop_NTPase"/>
</dbReference>
<dbReference type="PANTHER" id="PTHR11638:SF86">
    <property type="entry name" value="CHAPERONE PROTEIN CLPB4, MITOCHONDRIAL"/>
    <property type="match status" value="1"/>
</dbReference>
<dbReference type="Gene3D" id="1.10.1780.10">
    <property type="entry name" value="Clp, N-terminal domain"/>
    <property type="match status" value="1"/>
</dbReference>
<name>A0AA39REM5_ACESA</name>
<dbReference type="InterPro" id="IPR041546">
    <property type="entry name" value="ClpA/ClpB_AAA_lid"/>
</dbReference>
<dbReference type="GO" id="GO:0034605">
    <property type="term" value="P:cellular response to heat"/>
    <property type="evidence" value="ECO:0007669"/>
    <property type="project" value="TreeGrafter"/>
</dbReference>
<dbReference type="SUPFAM" id="SSF52540">
    <property type="entry name" value="P-loop containing nucleoside triphosphate hydrolases"/>
    <property type="match status" value="2"/>
</dbReference>
<evidence type="ECO:0000256" key="1">
    <source>
        <dbReference type="ARBA" id="ARBA00008675"/>
    </source>
</evidence>
<feature type="compositionally biased region" description="Polar residues" evidence="8">
    <location>
        <begin position="234"/>
        <end position="244"/>
    </location>
</feature>
<evidence type="ECO:0000313" key="11">
    <source>
        <dbReference type="Proteomes" id="UP001168877"/>
    </source>
</evidence>
<dbReference type="InterPro" id="IPR019489">
    <property type="entry name" value="Clp_ATPase_C"/>
</dbReference>
<feature type="domain" description="Clp R" evidence="9">
    <location>
        <begin position="260"/>
        <end position="400"/>
    </location>
</feature>
<keyword evidence="11" id="KW-1185">Reference proteome</keyword>
<dbReference type="CDD" id="cd19499">
    <property type="entry name" value="RecA-like_ClpB_Hsp104-like"/>
    <property type="match status" value="1"/>
</dbReference>
<dbReference type="GO" id="GO:0005737">
    <property type="term" value="C:cytoplasm"/>
    <property type="evidence" value="ECO:0007669"/>
    <property type="project" value="TreeGrafter"/>
</dbReference>
<dbReference type="FunFam" id="3.40.50.300:FF:000025">
    <property type="entry name" value="ATP-dependent Clp protease subunit"/>
    <property type="match status" value="1"/>
</dbReference>
<comment type="caution">
    <text evidence="10">The sequence shown here is derived from an EMBL/GenBank/DDBJ whole genome shotgun (WGS) entry which is preliminary data.</text>
</comment>
<gene>
    <name evidence="10" type="ORF">LWI29_032695</name>
</gene>
<dbReference type="GO" id="GO:0005524">
    <property type="term" value="F:ATP binding"/>
    <property type="evidence" value="ECO:0007669"/>
    <property type="project" value="UniProtKB-KW"/>
</dbReference>
<evidence type="ECO:0000256" key="7">
    <source>
        <dbReference type="SAM" id="Coils"/>
    </source>
</evidence>
<dbReference type="SMART" id="SM00382">
    <property type="entry name" value="AAA"/>
    <property type="match status" value="2"/>
</dbReference>
<dbReference type="InterPro" id="IPR050130">
    <property type="entry name" value="ClpA_ClpB"/>
</dbReference>
<dbReference type="Pfam" id="PF17871">
    <property type="entry name" value="AAA_lid_9"/>
    <property type="match status" value="1"/>
</dbReference>
<dbReference type="EMBL" id="JAUESC010000388">
    <property type="protein sequence ID" value="KAK0572513.1"/>
    <property type="molecule type" value="Genomic_DNA"/>
</dbReference>
<dbReference type="Pfam" id="PF02861">
    <property type="entry name" value="Clp_N"/>
    <property type="match status" value="1"/>
</dbReference>
<dbReference type="AlphaFoldDB" id="A0AA39REM5"/>
<evidence type="ECO:0000256" key="3">
    <source>
        <dbReference type="ARBA" id="ARBA00022741"/>
    </source>
</evidence>
<keyword evidence="3" id="KW-0547">Nucleotide-binding</keyword>
<evidence type="ECO:0000256" key="2">
    <source>
        <dbReference type="ARBA" id="ARBA00022737"/>
    </source>
</evidence>
<dbReference type="PANTHER" id="PTHR11638">
    <property type="entry name" value="ATP-DEPENDENT CLP PROTEASE"/>
    <property type="match status" value="1"/>
</dbReference>